<proteinExistence type="predicted"/>
<dbReference type="RefSeq" id="WP_078766680.1">
    <property type="nucleotide sequence ID" value="NZ_FUXZ01000011.1"/>
</dbReference>
<dbReference type="InterPro" id="IPR014152">
    <property type="entry name" value="AddA"/>
</dbReference>
<keyword evidence="2 14" id="KW-0547">Nucleotide-binding</keyword>
<keyword evidence="10" id="KW-0413">Isomerase</keyword>
<dbReference type="EMBL" id="FUXZ01000011">
    <property type="protein sequence ID" value="SKA69382.1"/>
    <property type="molecule type" value="Genomic_DNA"/>
</dbReference>
<feature type="domain" description="UvrD-like helicase C-terminal" evidence="17">
    <location>
        <begin position="474"/>
        <end position="786"/>
    </location>
</feature>
<reference evidence="18 19" key="1">
    <citation type="submission" date="2017-02" db="EMBL/GenBank/DDBJ databases">
        <authorList>
            <person name="Peterson S.W."/>
        </authorList>
    </citation>
    <scope>NUCLEOTIDE SEQUENCE [LARGE SCALE GENOMIC DNA]</scope>
    <source>
        <strain evidence="18 19">ATCC 35992</strain>
    </source>
</reference>
<evidence type="ECO:0000256" key="8">
    <source>
        <dbReference type="ARBA" id="ARBA00023125"/>
    </source>
</evidence>
<keyword evidence="5 14" id="KW-0347">Helicase</keyword>
<dbReference type="InterPro" id="IPR011335">
    <property type="entry name" value="Restrct_endonuc-II-like"/>
</dbReference>
<sequence length="1243" mass="144576">MDWTPKQKEVLEAIDQDVLVAAAAGSGKTAVMVEKVLRLVKERRTDIDNILAVTFTKAAAAEMKERLTKKLGEILEENPDDEYIYKQICYVQNSKITTIDSFCAWVVKRYYNLTDLDPMFRVADETESKLLLSDAFAELIRDIVENPGDINEDDLYNVLNYYTSAKKSDELEKVVIKLLGYSKAYVEPDKWFDECVNSYKYDSFEEFKKSKLIKDIIKITKDLLKIEYDNMLNGVEVIESESLINERYGDIYKGYLNSVESIINSDSYEEIYEIIKTLKFKDNKRAPKGTEEAWNVVKSIRDNAYDVIEMIRGNYFEQSLSDYFDDICKASKDAEVIIYLCRELDKRYSEYKRRNNIADFDDISHRALDILVKFNEKTGEYEKTDVAIDISNEFKYTFIDEYQDSNEVQETILNAVSHRKGEPNRFMVGDVKQSIYGFRNSNPKIFMQKYESYSDDKDAKERRIFLDQNFRSRKEILDFVNYVFKQVMVKDIGDVTYDKKNHLVFGADFPESFTDGANATEIIMISDKEDSETRIIAEATVVAQRILNLINPEHPYKVYDRGLGDYRNARLSDIAILCRTGMYDNKIMNVLSEYGIESYSQKSTGYFSSEEITLLLSILDIIDNPYNDVKLLTVMKSKLYDFTDSDLSLMKINANKRNFYNNLLAYIDKGNDDILKKKTEFFVNQMNYFREQTNYMGIYELIDLILDKTGFMYLVKSMPAGRVRVKNIEMLKEMALTFEQSSYKGLFNFIRFINKQKDYEIDVSGSIDVNENDDAVRIMTIHKSKGLQFPIVFLFATGKEYNTRDENNNVVLDRQLGIGLTFNDKELRIKADTLNKKRIKKKLNSDMKGEELRLLYVALTRAEEKLIITGSVQKEEKIDNIFSNGSDNTFENMPTSLIEGAKSYLDIIGLALSRHRCLLGKIEGYEFKTTNDLYMQSRDVDVSFDCVIYETDEDGTINAHTTDGLLERLDAPESSDKDLQEDVVTFDNLDSVDVSGFEEKVKKIKDNFSYVYPYDYQTKRRTKVSISEIKRAYYEELKKESEDEVVFTEKVYPVKPKFISNEEEKSGARIGTMYHRIFELFDYDIEFDEKLIKSGDYSQIKNMIDAFADRGLINGDEYEEIPLTVYARFILSPMYEKLREAHINKTLRREQKFIFTTKASSISKEYKDDDPILIQGIIDAFYEKDGKVTIIDYKSDNVSDMKELKKKYEVQLQIYKRAVAQILQNDNVESFIYSTYLGDSIEI</sequence>
<keyword evidence="1" id="KW-0540">Nuclease</keyword>
<evidence type="ECO:0000256" key="15">
    <source>
        <dbReference type="SAM" id="Coils"/>
    </source>
</evidence>
<dbReference type="NCBIfam" id="TIGR02785">
    <property type="entry name" value="addA_Gpos"/>
    <property type="match status" value="1"/>
</dbReference>
<dbReference type="GO" id="GO:0000725">
    <property type="term" value="P:recombinational repair"/>
    <property type="evidence" value="ECO:0007669"/>
    <property type="project" value="TreeGrafter"/>
</dbReference>
<keyword evidence="7 14" id="KW-0067">ATP-binding</keyword>
<dbReference type="InterPro" id="IPR014016">
    <property type="entry name" value="UvrD-like_ATP-bd"/>
</dbReference>
<evidence type="ECO:0000256" key="3">
    <source>
        <dbReference type="ARBA" id="ARBA00022763"/>
    </source>
</evidence>
<comment type="catalytic activity">
    <reaction evidence="13">
        <text>ATP + H2O = ADP + phosphate + H(+)</text>
        <dbReference type="Rhea" id="RHEA:13065"/>
        <dbReference type="ChEBI" id="CHEBI:15377"/>
        <dbReference type="ChEBI" id="CHEBI:15378"/>
        <dbReference type="ChEBI" id="CHEBI:30616"/>
        <dbReference type="ChEBI" id="CHEBI:43474"/>
        <dbReference type="ChEBI" id="CHEBI:456216"/>
        <dbReference type="EC" id="5.6.2.4"/>
    </reaction>
</comment>
<dbReference type="Pfam" id="PF00580">
    <property type="entry name" value="UvrD-helicase"/>
    <property type="match status" value="1"/>
</dbReference>
<dbReference type="InterPro" id="IPR027417">
    <property type="entry name" value="P-loop_NTPase"/>
</dbReference>
<evidence type="ECO:0000313" key="18">
    <source>
        <dbReference type="EMBL" id="SKA69382.1"/>
    </source>
</evidence>
<evidence type="ECO:0000256" key="9">
    <source>
        <dbReference type="ARBA" id="ARBA00023204"/>
    </source>
</evidence>
<feature type="binding site" evidence="14">
    <location>
        <begin position="22"/>
        <end position="29"/>
    </location>
    <ligand>
        <name>ATP</name>
        <dbReference type="ChEBI" id="CHEBI:30616"/>
    </ligand>
</feature>
<gene>
    <name evidence="18" type="ORF">SAMN02745111_01831</name>
</gene>
<dbReference type="Pfam" id="PF13361">
    <property type="entry name" value="UvrD_C"/>
    <property type="match status" value="1"/>
</dbReference>
<accession>A0A1T4VWJ6</accession>
<evidence type="ECO:0000256" key="2">
    <source>
        <dbReference type="ARBA" id="ARBA00022741"/>
    </source>
</evidence>
<evidence type="ECO:0000256" key="6">
    <source>
        <dbReference type="ARBA" id="ARBA00022839"/>
    </source>
</evidence>
<evidence type="ECO:0000256" key="14">
    <source>
        <dbReference type="PROSITE-ProRule" id="PRU00560"/>
    </source>
</evidence>
<dbReference type="GO" id="GO:0043138">
    <property type="term" value="F:3'-5' DNA helicase activity"/>
    <property type="evidence" value="ECO:0007669"/>
    <property type="project" value="UniProtKB-EC"/>
</dbReference>
<keyword evidence="8" id="KW-0238">DNA-binding</keyword>
<evidence type="ECO:0000256" key="12">
    <source>
        <dbReference type="ARBA" id="ARBA00034808"/>
    </source>
</evidence>
<dbReference type="GO" id="GO:0004527">
    <property type="term" value="F:exonuclease activity"/>
    <property type="evidence" value="ECO:0007669"/>
    <property type="project" value="UniProtKB-KW"/>
</dbReference>
<dbReference type="Gene3D" id="3.40.50.300">
    <property type="entry name" value="P-loop containing nucleotide triphosphate hydrolases"/>
    <property type="match status" value="4"/>
</dbReference>
<dbReference type="InterPro" id="IPR014017">
    <property type="entry name" value="DNA_helicase_UvrD-like_C"/>
</dbReference>
<evidence type="ECO:0000256" key="10">
    <source>
        <dbReference type="ARBA" id="ARBA00023235"/>
    </source>
</evidence>
<dbReference type="Proteomes" id="UP000190814">
    <property type="component" value="Unassembled WGS sequence"/>
</dbReference>
<keyword evidence="15" id="KW-0175">Coiled coil</keyword>
<feature type="coiled-coil region" evidence="15">
    <location>
        <begin position="1198"/>
        <end position="1225"/>
    </location>
</feature>
<comment type="catalytic activity">
    <reaction evidence="11">
        <text>Couples ATP hydrolysis with the unwinding of duplex DNA by translocating in the 3'-5' direction.</text>
        <dbReference type="EC" id="5.6.2.4"/>
    </reaction>
</comment>
<evidence type="ECO:0000256" key="7">
    <source>
        <dbReference type="ARBA" id="ARBA00022840"/>
    </source>
</evidence>
<evidence type="ECO:0000256" key="4">
    <source>
        <dbReference type="ARBA" id="ARBA00022801"/>
    </source>
</evidence>
<evidence type="ECO:0000256" key="5">
    <source>
        <dbReference type="ARBA" id="ARBA00022806"/>
    </source>
</evidence>
<keyword evidence="9" id="KW-0234">DNA repair</keyword>
<dbReference type="CDD" id="cd17932">
    <property type="entry name" value="DEXQc_UvrD"/>
    <property type="match status" value="1"/>
</dbReference>
<dbReference type="Gene3D" id="3.90.320.10">
    <property type="match status" value="1"/>
</dbReference>
<organism evidence="18 19">
    <name type="scientific">Eubacterium uniforme</name>
    <dbReference type="NCBI Taxonomy" id="39495"/>
    <lineage>
        <taxon>Bacteria</taxon>
        <taxon>Bacillati</taxon>
        <taxon>Bacillota</taxon>
        <taxon>Clostridia</taxon>
        <taxon>Eubacteriales</taxon>
        <taxon>Eubacteriaceae</taxon>
        <taxon>Eubacterium</taxon>
    </lineage>
</organism>
<dbReference type="GO" id="GO:0016887">
    <property type="term" value="F:ATP hydrolysis activity"/>
    <property type="evidence" value="ECO:0007669"/>
    <property type="project" value="RHEA"/>
</dbReference>
<evidence type="ECO:0000256" key="13">
    <source>
        <dbReference type="ARBA" id="ARBA00048988"/>
    </source>
</evidence>
<dbReference type="SUPFAM" id="SSF52540">
    <property type="entry name" value="P-loop containing nucleoside triphosphate hydrolases"/>
    <property type="match status" value="1"/>
</dbReference>
<dbReference type="SUPFAM" id="SSF52980">
    <property type="entry name" value="Restriction endonuclease-like"/>
    <property type="match status" value="1"/>
</dbReference>
<dbReference type="Pfam" id="PF12705">
    <property type="entry name" value="PDDEXK_1"/>
    <property type="match status" value="1"/>
</dbReference>
<evidence type="ECO:0000313" key="19">
    <source>
        <dbReference type="Proteomes" id="UP000190814"/>
    </source>
</evidence>
<feature type="domain" description="UvrD-like helicase ATP-binding" evidence="16">
    <location>
        <begin position="1"/>
        <end position="473"/>
    </location>
</feature>
<evidence type="ECO:0000256" key="1">
    <source>
        <dbReference type="ARBA" id="ARBA00022722"/>
    </source>
</evidence>
<keyword evidence="6" id="KW-0269">Exonuclease</keyword>
<dbReference type="AlphaFoldDB" id="A0A1T4VWJ6"/>
<dbReference type="GO" id="GO:0006302">
    <property type="term" value="P:double-strand break repair"/>
    <property type="evidence" value="ECO:0007669"/>
    <property type="project" value="InterPro"/>
</dbReference>
<dbReference type="PROSITE" id="PS51217">
    <property type="entry name" value="UVRD_HELICASE_CTER"/>
    <property type="match status" value="1"/>
</dbReference>
<evidence type="ECO:0000256" key="11">
    <source>
        <dbReference type="ARBA" id="ARBA00034617"/>
    </source>
</evidence>
<dbReference type="InterPro" id="IPR038726">
    <property type="entry name" value="PDDEXK_AddAB-type"/>
</dbReference>
<dbReference type="GO" id="GO:0033202">
    <property type="term" value="C:DNA helicase complex"/>
    <property type="evidence" value="ECO:0007669"/>
    <property type="project" value="TreeGrafter"/>
</dbReference>
<dbReference type="PROSITE" id="PS51198">
    <property type="entry name" value="UVRD_HELICASE_ATP_BIND"/>
    <property type="match status" value="1"/>
</dbReference>
<keyword evidence="3" id="KW-0227">DNA damage</keyword>
<dbReference type="GO" id="GO:0003677">
    <property type="term" value="F:DNA binding"/>
    <property type="evidence" value="ECO:0007669"/>
    <property type="project" value="UniProtKB-KW"/>
</dbReference>
<dbReference type="GO" id="GO:0005524">
    <property type="term" value="F:ATP binding"/>
    <property type="evidence" value="ECO:0007669"/>
    <property type="project" value="UniProtKB-UniRule"/>
</dbReference>
<name>A0A1T4VWJ6_9FIRM</name>
<dbReference type="PANTHER" id="PTHR11070">
    <property type="entry name" value="UVRD / RECB / PCRA DNA HELICASE FAMILY MEMBER"/>
    <property type="match status" value="1"/>
</dbReference>
<dbReference type="STRING" id="39495.SAMN02745111_01831"/>
<protein>
    <recommendedName>
        <fullName evidence="12">DNA 3'-5' helicase</fullName>
        <ecNumber evidence="12">5.6.2.4</ecNumber>
    </recommendedName>
</protein>
<keyword evidence="4 14" id="KW-0378">Hydrolase</keyword>
<dbReference type="GO" id="GO:0005829">
    <property type="term" value="C:cytosol"/>
    <property type="evidence" value="ECO:0007669"/>
    <property type="project" value="TreeGrafter"/>
</dbReference>
<dbReference type="EC" id="5.6.2.4" evidence="12"/>
<dbReference type="InterPro" id="IPR011604">
    <property type="entry name" value="PDDEXK-like_dom_sf"/>
</dbReference>
<evidence type="ECO:0000259" key="17">
    <source>
        <dbReference type="PROSITE" id="PS51217"/>
    </source>
</evidence>
<dbReference type="PANTHER" id="PTHR11070:SF48">
    <property type="entry name" value="ATP-DEPENDENT HELICASE_NUCLEASE SUBUNIT A"/>
    <property type="match status" value="1"/>
</dbReference>
<keyword evidence="19" id="KW-1185">Reference proteome</keyword>
<evidence type="ECO:0000259" key="16">
    <source>
        <dbReference type="PROSITE" id="PS51198"/>
    </source>
</evidence>
<dbReference type="OrthoDB" id="9810135at2"/>
<dbReference type="InterPro" id="IPR000212">
    <property type="entry name" value="DNA_helicase_UvrD/REP"/>
</dbReference>